<feature type="region of interest" description="Disordered" evidence="7">
    <location>
        <begin position="221"/>
        <end position="252"/>
    </location>
</feature>
<evidence type="ECO:0000313" key="9">
    <source>
        <dbReference type="Proteomes" id="UP001652661"/>
    </source>
</evidence>
<feature type="region of interest" description="Disordered" evidence="7">
    <location>
        <begin position="459"/>
        <end position="493"/>
    </location>
</feature>
<feature type="region of interest" description="Disordered" evidence="7">
    <location>
        <begin position="557"/>
        <end position="600"/>
    </location>
</feature>
<reference evidence="10" key="1">
    <citation type="submission" date="2025-08" db="UniProtKB">
        <authorList>
            <consortium name="RefSeq"/>
        </authorList>
    </citation>
    <scope>IDENTIFICATION</scope>
    <source>
        <strain evidence="10">14028-0561.14</strain>
        <tissue evidence="10">Whole fly</tissue>
    </source>
</reference>
<feature type="compositionally biased region" description="Polar residues" evidence="7">
    <location>
        <begin position="474"/>
        <end position="491"/>
    </location>
</feature>
<evidence type="ECO:0000256" key="5">
    <source>
        <dbReference type="ARBA" id="ARBA00023242"/>
    </source>
</evidence>
<dbReference type="Pfam" id="PF00505">
    <property type="entry name" value="HMG_box"/>
    <property type="match status" value="1"/>
</dbReference>
<feature type="region of interest" description="Disordered" evidence="7">
    <location>
        <begin position="823"/>
        <end position="857"/>
    </location>
</feature>
<dbReference type="Proteomes" id="UP001652661">
    <property type="component" value="Chromosome X"/>
</dbReference>
<dbReference type="InterPro" id="IPR009071">
    <property type="entry name" value="HMG_box_dom"/>
</dbReference>
<feature type="region of interest" description="Disordered" evidence="7">
    <location>
        <begin position="710"/>
        <end position="734"/>
    </location>
</feature>
<evidence type="ECO:0000259" key="8">
    <source>
        <dbReference type="PROSITE" id="PS50118"/>
    </source>
</evidence>
<feature type="compositionally biased region" description="Low complexity" evidence="7">
    <location>
        <begin position="575"/>
        <end position="590"/>
    </location>
</feature>
<dbReference type="PANTHER" id="PTHR13059:SF10">
    <property type="entry name" value="HMG BOX TRANSCRIPTION FACTOR BBX"/>
    <property type="match status" value="1"/>
</dbReference>
<evidence type="ECO:0000256" key="1">
    <source>
        <dbReference type="ARBA" id="ARBA00022553"/>
    </source>
</evidence>
<keyword evidence="1" id="KW-0597">Phosphoprotein</keyword>
<keyword evidence="2" id="KW-0805">Transcription regulation</keyword>
<dbReference type="Gene3D" id="1.10.30.10">
    <property type="entry name" value="High mobility group box domain"/>
    <property type="match status" value="1"/>
</dbReference>
<protein>
    <submittedName>
        <fullName evidence="10">Transcription factor capicua</fullName>
    </submittedName>
</protein>
<dbReference type="CDD" id="cd21989">
    <property type="entry name" value="HMG-box_HBP2"/>
    <property type="match status" value="1"/>
</dbReference>
<evidence type="ECO:0000256" key="4">
    <source>
        <dbReference type="ARBA" id="ARBA00023163"/>
    </source>
</evidence>
<feature type="region of interest" description="Disordered" evidence="7">
    <location>
        <begin position="764"/>
        <end position="784"/>
    </location>
</feature>
<evidence type="ECO:0000313" key="10">
    <source>
        <dbReference type="RefSeq" id="XP_017029974.1"/>
    </source>
</evidence>
<dbReference type="GO" id="GO:0000977">
    <property type="term" value="F:RNA polymerase II transcription regulatory region sequence-specific DNA binding"/>
    <property type="evidence" value="ECO:0007669"/>
    <property type="project" value="TreeGrafter"/>
</dbReference>
<dbReference type="OrthoDB" id="2377365at2759"/>
<feature type="domain" description="HMG box" evidence="8">
    <location>
        <begin position="375"/>
        <end position="443"/>
    </location>
</feature>
<organism evidence="9 10">
    <name type="scientific">Drosophila kikkawai</name>
    <name type="common">Fruit fly</name>
    <dbReference type="NCBI Taxonomy" id="30033"/>
    <lineage>
        <taxon>Eukaryota</taxon>
        <taxon>Metazoa</taxon>
        <taxon>Ecdysozoa</taxon>
        <taxon>Arthropoda</taxon>
        <taxon>Hexapoda</taxon>
        <taxon>Insecta</taxon>
        <taxon>Pterygota</taxon>
        <taxon>Neoptera</taxon>
        <taxon>Endopterygota</taxon>
        <taxon>Diptera</taxon>
        <taxon>Brachycera</taxon>
        <taxon>Muscomorpha</taxon>
        <taxon>Ephydroidea</taxon>
        <taxon>Drosophilidae</taxon>
        <taxon>Drosophila</taxon>
        <taxon>Sophophora</taxon>
    </lineage>
</organism>
<dbReference type="PANTHER" id="PTHR13059">
    <property type="entry name" value="HMG-BOX TRANSCRIPTION FACTOR BBX"/>
    <property type="match status" value="1"/>
</dbReference>
<keyword evidence="9" id="KW-1185">Reference proteome</keyword>
<dbReference type="SUPFAM" id="SSF47095">
    <property type="entry name" value="HMG-box"/>
    <property type="match status" value="1"/>
</dbReference>
<feature type="compositionally biased region" description="Low complexity" evidence="7">
    <location>
        <begin position="827"/>
        <end position="856"/>
    </location>
</feature>
<feature type="region of interest" description="Disordered" evidence="7">
    <location>
        <begin position="267"/>
        <end position="321"/>
    </location>
</feature>
<feature type="region of interest" description="Disordered" evidence="7">
    <location>
        <begin position="347"/>
        <end position="373"/>
    </location>
</feature>
<keyword evidence="5 6" id="KW-0539">Nucleus</keyword>
<proteinExistence type="predicted"/>
<evidence type="ECO:0000256" key="7">
    <source>
        <dbReference type="SAM" id="MobiDB-lite"/>
    </source>
</evidence>
<gene>
    <name evidence="10" type="primary">bbx</name>
</gene>
<sequence length="887" mass="95023">MINAAAGQQVTPAGAAIKLHFACNNNNNNSNNSSSNYSGLKTMEHKMSDNNNNNNNNNINNRWQKIELIRRQLSGEAAAAAPAALSTPAPSIPPQPMGFYKPTLGEESEDHLSKSVTSAPSPTSAPAASGEYRSLPGLGPILWAINSEARFEDAVLSFPVSAYSAANAFQGAFKGITGATVAATKRFSPGGGTAKATPTATSLRWLSMPVPKEKPSLAKAASVTIAAGQPKSPGGAAARSALLNPQPQRTEDQENAFRRIEDVHNYAKLQDCSSDDADDDDDDVDEEEEEEEEQEQELGEDEEEEEEEGEGEGEGIQVQLPVQQVVTRIRREDTEEHVDVDVVTVPPQEQEHKSQQPQQQQDQASAVSIRPEHHARRPMNAFLIFCKRHRAIVKERYKTLENRAITKILGDWWAALDDKEKQCFTDLAQQNKDAFFNANPNFKWYKLPAPPLRTLATRPSNAATGGTVLHSSEDQSQQEAHPTTSSQQLQLQWAGGERGASGVPLALLRRNYFKLADETQMGDLSSLLQVQVQVPEKDYALQQVLSETSQFLSAHMPLAGNNKTGSGGKRSLPDSNSSNSSEEEAAAVAAGLSPSKKAKTSRSCKGKIYQELVNSGQLSAIAKSKSKAPRSPSSANLVMLGGGGNFTDISLDAAPNTPPVSPPERHNDACSPVHLRSVSESSSSGFFDLEEKIKELPALSLDAYLQRKRSTKKKKKFSGSKKQRNSNSTSGVGTAATPAVQAAGRGAASVAATSDQVRIKQQQQAAAAVGSQRRKARKESITRRDVSAIEQEVASILPLTINGCYYFDQSDAPRALSNNNVNGNATSLSSSPSSSSSPPLSSNSSSSSTSLSLSSPAAYDVMTSSTSDLLILAEVAANRTELNSKSN</sequence>
<feature type="region of interest" description="Disordered" evidence="7">
    <location>
        <begin position="104"/>
        <end position="130"/>
    </location>
</feature>
<dbReference type="SMART" id="SM00398">
    <property type="entry name" value="HMG"/>
    <property type="match status" value="1"/>
</dbReference>
<dbReference type="InterPro" id="IPR049523">
    <property type="entry name" value="BBX_HMG-box"/>
</dbReference>
<dbReference type="GO" id="GO:0000981">
    <property type="term" value="F:DNA-binding transcription factor activity, RNA polymerase II-specific"/>
    <property type="evidence" value="ECO:0007669"/>
    <property type="project" value="TreeGrafter"/>
</dbReference>
<dbReference type="AlphaFoldDB" id="A0A6P4J3T1"/>
<dbReference type="RefSeq" id="XP_017029974.1">
    <property type="nucleotide sequence ID" value="XM_017174485.2"/>
</dbReference>
<evidence type="ECO:0000256" key="2">
    <source>
        <dbReference type="ARBA" id="ARBA00023015"/>
    </source>
</evidence>
<dbReference type="InterPro" id="IPR052412">
    <property type="entry name" value="CC-Dev_Transcription_Reg"/>
</dbReference>
<feature type="compositionally biased region" description="Acidic residues" evidence="7">
    <location>
        <begin position="273"/>
        <end position="313"/>
    </location>
</feature>
<dbReference type="InterPro" id="IPR036910">
    <property type="entry name" value="HMG_box_dom_sf"/>
</dbReference>
<keyword evidence="3 6" id="KW-0238">DNA-binding</keyword>
<evidence type="ECO:0000256" key="6">
    <source>
        <dbReference type="PROSITE-ProRule" id="PRU00267"/>
    </source>
</evidence>
<feature type="DNA-binding region" description="HMG box" evidence="6">
    <location>
        <begin position="375"/>
        <end position="443"/>
    </location>
</feature>
<feature type="compositionally biased region" description="Low complexity" evidence="7">
    <location>
        <begin position="117"/>
        <end position="129"/>
    </location>
</feature>
<accession>A0A6P4J3T1</accession>
<dbReference type="GO" id="GO:0005634">
    <property type="term" value="C:nucleus"/>
    <property type="evidence" value="ECO:0007669"/>
    <property type="project" value="UniProtKB-UniRule"/>
</dbReference>
<evidence type="ECO:0000256" key="3">
    <source>
        <dbReference type="ARBA" id="ARBA00023125"/>
    </source>
</evidence>
<dbReference type="PROSITE" id="PS50118">
    <property type="entry name" value="HMG_BOX_2"/>
    <property type="match status" value="1"/>
</dbReference>
<feature type="compositionally biased region" description="Basic residues" evidence="7">
    <location>
        <begin position="710"/>
        <end position="724"/>
    </location>
</feature>
<keyword evidence="4" id="KW-0804">Transcription</keyword>
<name>A0A6P4J3T1_DROKI</name>